<organism evidence="2 3">
    <name type="scientific">Colletotrichum sidae</name>
    <dbReference type="NCBI Taxonomy" id="1347389"/>
    <lineage>
        <taxon>Eukaryota</taxon>
        <taxon>Fungi</taxon>
        <taxon>Dikarya</taxon>
        <taxon>Ascomycota</taxon>
        <taxon>Pezizomycotina</taxon>
        <taxon>Sordariomycetes</taxon>
        <taxon>Hypocreomycetidae</taxon>
        <taxon>Glomerellales</taxon>
        <taxon>Glomerellaceae</taxon>
        <taxon>Colletotrichum</taxon>
        <taxon>Colletotrichum orbiculare species complex</taxon>
    </lineage>
</organism>
<dbReference type="AlphaFoldDB" id="A0A4R8T2Z4"/>
<evidence type="ECO:0000256" key="1">
    <source>
        <dbReference type="SAM" id="MobiDB-lite"/>
    </source>
</evidence>
<feature type="region of interest" description="Disordered" evidence="1">
    <location>
        <begin position="1"/>
        <end position="78"/>
    </location>
</feature>
<proteinExistence type="predicted"/>
<evidence type="ECO:0000313" key="3">
    <source>
        <dbReference type="Proteomes" id="UP000295604"/>
    </source>
</evidence>
<feature type="compositionally biased region" description="Low complexity" evidence="1">
    <location>
        <begin position="22"/>
        <end position="37"/>
    </location>
</feature>
<name>A0A4R8T2Z4_9PEZI</name>
<sequence>MGPAWVARPAPACWAPDREPLSSPATTTSAPSTSATAMRGAVSASSAPGTSSTRHDLQGPDASLARLDMVDQPHGICL</sequence>
<evidence type="ECO:0000313" key="2">
    <source>
        <dbReference type="EMBL" id="TEA11209.1"/>
    </source>
</evidence>
<reference evidence="2 3" key="1">
    <citation type="submission" date="2018-11" db="EMBL/GenBank/DDBJ databases">
        <title>Genome sequence and assembly of Colletotrichum sidae.</title>
        <authorList>
            <person name="Gan P."/>
            <person name="Shirasu K."/>
        </authorList>
    </citation>
    <scope>NUCLEOTIDE SEQUENCE [LARGE SCALE GENOMIC DNA]</scope>
    <source>
        <strain evidence="2 3">CBS 518.97</strain>
    </source>
</reference>
<dbReference type="Proteomes" id="UP000295604">
    <property type="component" value="Unassembled WGS sequence"/>
</dbReference>
<protein>
    <submittedName>
        <fullName evidence="2">Uncharacterized protein</fullName>
    </submittedName>
</protein>
<dbReference type="EMBL" id="QAPF01000366">
    <property type="protein sequence ID" value="TEA11209.1"/>
    <property type="molecule type" value="Genomic_DNA"/>
</dbReference>
<accession>A0A4R8T2Z4</accession>
<keyword evidence="3" id="KW-1185">Reference proteome</keyword>
<feature type="compositionally biased region" description="Polar residues" evidence="1">
    <location>
        <begin position="43"/>
        <end position="52"/>
    </location>
</feature>
<comment type="caution">
    <text evidence="2">The sequence shown here is derived from an EMBL/GenBank/DDBJ whole genome shotgun (WGS) entry which is preliminary data.</text>
</comment>
<gene>
    <name evidence="2" type="ORF">C8034_v000991</name>
</gene>